<dbReference type="SUPFAM" id="SSF111331">
    <property type="entry name" value="NAD kinase/diacylglycerol kinase-like"/>
    <property type="match status" value="1"/>
</dbReference>
<protein>
    <submittedName>
        <fullName evidence="15">Diacylglycerol kinase family lipid kinase</fullName>
    </submittedName>
</protein>
<evidence type="ECO:0000259" key="13">
    <source>
        <dbReference type="PROSITE" id="PS50146"/>
    </source>
</evidence>
<dbReference type="Pfam" id="PF00781">
    <property type="entry name" value="DAGK_cat"/>
    <property type="match status" value="1"/>
</dbReference>
<evidence type="ECO:0000256" key="8">
    <source>
        <dbReference type="ARBA" id="ARBA00022840"/>
    </source>
</evidence>
<comment type="similarity">
    <text evidence="2">Belongs to the diacylglycerol/lipid kinase family.</text>
</comment>
<evidence type="ECO:0000313" key="14">
    <source>
        <dbReference type="EMBL" id="EGL83001.1"/>
    </source>
</evidence>
<sequence length="309" mass="34495">MYIFIVNPIAGNGKGLKVWTKARKELDKRGIAYRSFYTKQAGHATELAKQLAELYKEKITAMIAVGGDGTIHEVMNGLSKNAHIPFGAVPAGSGNDFVRGYGLPRRPLSALNHILKRSSASLPRYDVGVYHLGHKHKGKRYFINGIGIGFDGEVAKYTNQASYKRWLNTLKLGPLAYFISALRLLYKYQTKEVIIRVDGREYVFSDVWLVAICNIAYYGGGMKIIPDARPNDGKLNICVIDRLKPWQVLLALGSVYFGWHTRLKAVKLLKGEMIQVTSEEPMTVHADGEIIGTSPIVLTIEKRSRIICK</sequence>
<dbReference type="InterPro" id="IPR001206">
    <property type="entry name" value="Diacylglycerol_kinase_cat_dom"/>
</dbReference>
<proteinExistence type="inferred from homology"/>
<keyword evidence="9" id="KW-0460">Magnesium</keyword>
<keyword evidence="12" id="KW-1208">Phospholipid metabolism</keyword>
<gene>
    <name evidence="14" type="ORF">CathTA2_1500</name>
    <name evidence="15" type="ORF">HUR95_04320</name>
</gene>
<dbReference type="GO" id="GO:0008654">
    <property type="term" value="P:phospholipid biosynthetic process"/>
    <property type="evidence" value="ECO:0007669"/>
    <property type="project" value="UniProtKB-KW"/>
</dbReference>
<keyword evidence="5" id="KW-0479">Metal-binding</keyword>
<dbReference type="Pfam" id="PF19279">
    <property type="entry name" value="YegS_C"/>
    <property type="match status" value="1"/>
</dbReference>
<dbReference type="GO" id="GO:0005886">
    <property type="term" value="C:plasma membrane"/>
    <property type="evidence" value="ECO:0007669"/>
    <property type="project" value="TreeGrafter"/>
</dbReference>
<dbReference type="EMBL" id="AFCE01000130">
    <property type="protein sequence ID" value="EGL83001.1"/>
    <property type="molecule type" value="Genomic_DNA"/>
</dbReference>
<dbReference type="AlphaFoldDB" id="F5L6Q0"/>
<dbReference type="Gene3D" id="3.40.50.10330">
    <property type="entry name" value="Probable inorganic polyphosphate/atp-NAD kinase, domain 1"/>
    <property type="match status" value="1"/>
</dbReference>
<keyword evidence="7 15" id="KW-0418">Kinase</keyword>
<dbReference type="InterPro" id="IPR005218">
    <property type="entry name" value="Diacylglycerol/lipid_kinase"/>
</dbReference>
<keyword evidence="3" id="KW-0444">Lipid biosynthesis</keyword>
<dbReference type="GO" id="GO:0005524">
    <property type="term" value="F:ATP binding"/>
    <property type="evidence" value="ECO:0007669"/>
    <property type="project" value="UniProtKB-KW"/>
</dbReference>
<dbReference type="InterPro" id="IPR017438">
    <property type="entry name" value="ATP-NAD_kinase_N"/>
</dbReference>
<dbReference type="PROSITE" id="PS50146">
    <property type="entry name" value="DAGK"/>
    <property type="match status" value="1"/>
</dbReference>
<dbReference type="SMART" id="SM00046">
    <property type="entry name" value="DAGKc"/>
    <property type="match status" value="1"/>
</dbReference>
<evidence type="ECO:0000313" key="15">
    <source>
        <dbReference type="EMBL" id="QZT34595.1"/>
    </source>
</evidence>
<evidence type="ECO:0000256" key="9">
    <source>
        <dbReference type="ARBA" id="ARBA00022842"/>
    </source>
</evidence>
<reference evidence="15" key="3">
    <citation type="submission" date="2021-08" db="EMBL/GenBank/DDBJ databases">
        <authorList>
            <person name="de Jong S."/>
            <person name="van den Broek M."/>
            <person name="Merkel A."/>
            <person name="de la Torre Cortes P."/>
            <person name="Kalamorz F."/>
            <person name="Cook G."/>
            <person name="van Loosdrecht M."/>
            <person name="McMillan D."/>
        </authorList>
    </citation>
    <scope>NUCLEOTIDE SEQUENCE</scope>
    <source>
        <strain evidence="15">TA2.A1</strain>
    </source>
</reference>
<evidence type="ECO:0000313" key="16">
    <source>
        <dbReference type="Proteomes" id="UP000010716"/>
    </source>
</evidence>
<dbReference type="Gene3D" id="2.60.200.40">
    <property type="match status" value="1"/>
</dbReference>
<dbReference type="GO" id="GO:0016301">
    <property type="term" value="F:kinase activity"/>
    <property type="evidence" value="ECO:0007669"/>
    <property type="project" value="UniProtKB-KW"/>
</dbReference>
<reference evidence="15 17" key="2">
    <citation type="journal article" date="2020" name="Extremophiles">
        <title>Genomic analysis of Caldalkalibacillus thermarum TA2.A1 reveals aerobic alkaliphilic metabolism and evolutionary hallmarks linking alkaliphilic bacteria and plant life.</title>
        <authorList>
            <person name="de Jong S.I."/>
            <person name="van den Broek M.A."/>
            <person name="Merkel A.Y."/>
            <person name="de la Torre Cortes P."/>
            <person name="Kalamorz F."/>
            <person name="Cook G.M."/>
            <person name="van Loosdrecht M.C.M."/>
            <person name="McMillan D.G.G."/>
        </authorList>
    </citation>
    <scope>NUCLEOTIDE SEQUENCE [LARGE SCALE GENOMIC DNA]</scope>
    <source>
        <strain evidence="15 17">TA2.A1</strain>
    </source>
</reference>
<dbReference type="Proteomes" id="UP000010716">
    <property type="component" value="Unassembled WGS sequence"/>
</dbReference>
<dbReference type="PANTHER" id="PTHR12358:SF106">
    <property type="entry name" value="LIPID KINASE YEGS"/>
    <property type="match status" value="1"/>
</dbReference>
<dbReference type="KEGG" id="cthu:HUR95_04320"/>
<evidence type="ECO:0000256" key="11">
    <source>
        <dbReference type="ARBA" id="ARBA00023209"/>
    </source>
</evidence>
<dbReference type="OrthoDB" id="9786026at2"/>
<keyword evidence="11" id="KW-0594">Phospholipid biosynthesis</keyword>
<keyword evidence="10" id="KW-0443">Lipid metabolism</keyword>
<accession>F5L6Q0</accession>
<evidence type="ECO:0000256" key="4">
    <source>
        <dbReference type="ARBA" id="ARBA00022679"/>
    </source>
</evidence>
<keyword evidence="4" id="KW-0808">Transferase</keyword>
<evidence type="ECO:0000256" key="5">
    <source>
        <dbReference type="ARBA" id="ARBA00022723"/>
    </source>
</evidence>
<comment type="cofactor">
    <cofactor evidence="1">
        <name>Mg(2+)</name>
        <dbReference type="ChEBI" id="CHEBI:18420"/>
    </cofactor>
</comment>
<dbReference type="InterPro" id="IPR050187">
    <property type="entry name" value="Lipid_Phosphate_FormReg"/>
</dbReference>
<evidence type="ECO:0000256" key="12">
    <source>
        <dbReference type="ARBA" id="ARBA00023264"/>
    </source>
</evidence>
<keyword evidence="6" id="KW-0547">Nucleotide-binding</keyword>
<dbReference type="InterPro" id="IPR016064">
    <property type="entry name" value="NAD/diacylglycerol_kinase_sf"/>
</dbReference>
<evidence type="ECO:0000256" key="7">
    <source>
        <dbReference type="ARBA" id="ARBA00022777"/>
    </source>
</evidence>
<dbReference type="Proteomes" id="UP000825179">
    <property type="component" value="Chromosome"/>
</dbReference>
<evidence type="ECO:0000256" key="10">
    <source>
        <dbReference type="ARBA" id="ARBA00023098"/>
    </source>
</evidence>
<dbReference type="RefSeq" id="WP_007504473.1">
    <property type="nucleotide sequence ID" value="NZ_AFCE01000130.1"/>
</dbReference>
<evidence type="ECO:0000256" key="6">
    <source>
        <dbReference type="ARBA" id="ARBA00022741"/>
    </source>
</evidence>
<dbReference type="NCBIfam" id="TIGR00147">
    <property type="entry name" value="YegS/Rv2252/BmrU family lipid kinase"/>
    <property type="match status" value="1"/>
</dbReference>
<dbReference type="EMBL" id="CP082237">
    <property type="protein sequence ID" value="QZT34595.1"/>
    <property type="molecule type" value="Genomic_DNA"/>
</dbReference>
<dbReference type="InterPro" id="IPR045540">
    <property type="entry name" value="YegS/DAGK_C"/>
</dbReference>
<evidence type="ECO:0000313" key="17">
    <source>
        <dbReference type="Proteomes" id="UP000825179"/>
    </source>
</evidence>
<keyword evidence="8" id="KW-0067">ATP-binding</keyword>
<evidence type="ECO:0000256" key="1">
    <source>
        <dbReference type="ARBA" id="ARBA00001946"/>
    </source>
</evidence>
<keyword evidence="17" id="KW-1185">Reference proteome</keyword>
<dbReference type="GO" id="GO:0046872">
    <property type="term" value="F:metal ion binding"/>
    <property type="evidence" value="ECO:0007669"/>
    <property type="project" value="UniProtKB-KW"/>
</dbReference>
<dbReference type="PANTHER" id="PTHR12358">
    <property type="entry name" value="SPHINGOSINE KINASE"/>
    <property type="match status" value="1"/>
</dbReference>
<feature type="domain" description="DAGKc" evidence="13">
    <location>
        <begin position="1"/>
        <end position="131"/>
    </location>
</feature>
<organism evidence="14 16">
    <name type="scientific">Caldalkalibacillus thermarum (strain TA2.A1)</name>
    <dbReference type="NCBI Taxonomy" id="986075"/>
    <lineage>
        <taxon>Bacteria</taxon>
        <taxon>Bacillati</taxon>
        <taxon>Bacillota</taxon>
        <taxon>Bacilli</taxon>
        <taxon>Bacillales</taxon>
        <taxon>Bacillaceae</taxon>
        <taxon>Caldalkalibacillus</taxon>
    </lineage>
</organism>
<evidence type="ECO:0000256" key="3">
    <source>
        <dbReference type="ARBA" id="ARBA00022516"/>
    </source>
</evidence>
<evidence type="ECO:0000256" key="2">
    <source>
        <dbReference type="ARBA" id="ARBA00005983"/>
    </source>
</evidence>
<name>F5L6Q0_CALTT</name>
<reference evidence="14 16" key="1">
    <citation type="journal article" date="2011" name="J. Bacteriol.">
        <title>Draft genome sequence of the thermoalkaliphilic Caldalkalibacillus thermarum strain TA2.A1.</title>
        <authorList>
            <person name="Kalamorz F."/>
            <person name="Keis S."/>
            <person name="McMillan D.G."/>
            <person name="Olsson K."/>
            <person name="Stanton J.A."/>
            <person name="Stockwell P."/>
            <person name="Black M.A."/>
            <person name="Klingeman D.M."/>
            <person name="Land M.L."/>
            <person name="Han C.S."/>
            <person name="Martin S.L."/>
            <person name="Becher S.A."/>
            <person name="Peddie C.J."/>
            <person name="Morgan H.W."/>
            <person name="Matthies D."/>
            <person name="Preiss L."/>
            <person name="Meier T."/>
            <person name="Brown S.D."/>
            <person name="Cook G.M."/>
        </authorList>
    </citation>
    <scope>NUCLEOTIDE SEQUENCE [LARGE SCALE GENOMIC DNA]</scope>
    <source>
        <strain evidence="14 16">TA2.A1</strain>
    </source>
</reference>
<dbReference type="eggNOG" id="COG1597">
    <property type="taxonomic scope" value="Bacteria"/>
</dbReference>